<feature type="transmembrane region" description="Helical" evidence="6">
    <location>
        <begin position="143"/>
        <end position="166"/>
    </location>
</feature>
<dbReference type="Proteomes" id="UP001152888">
    <property type="component" value="Unassembled WGS sequence"/>
</dbReference>
<evidence type="ECO:0000256" key="3">
    <source>
        <dbReference type="ARBA" id="ARBA00022989"/>
    </source>
</evidence>
<dbReference type="GO" id="GO:0061024">
    <property type="term" value="P:membrane organization"/>
    <property type="evidence" value="ECO:0007669"/>
    <property type="project" value="TreeGrafter"/>
</dbReference>
<evidence type="ECO:0000313" key="7">
    <source>
        <dbReference type="EMBL" id="CAH1984862.1"/>
    </source>
</evidence>
<keyword evidence="8" id="KW-1185">Reference proteome</keyword>
<feature type="compositionally biased region" description="Basic and acidic residues" evidence="5">
    <location>
        <begin position="35"/>
        <end position="49"/>
    </location>
</feature>
<dbReference type="EMBL" id="CAKOFQ010006966">
    <property type="protein sequence ID" value="CAH1984862.1"/>
    <property type="molecule type" value="Genomic_DNA"/>
</dbReference>
<name>A0A9P0PI02_ACAOB</name>
<dbReference type="PANTHER" id="PTHR18843">
    <property type="entry name" value="TORSIN-1A-INTERACTING PROTEIN"/>
    <property type="match status" value="1"/>
</dbReference>
<proteinExistence type="predicted"/>
<keyword evidence="4 6" id="KW-0472">Membrane</keyword>
<dbReference type="InterPro" id="IPR008662">
    <property type="entry name" value="TOIP1/2"/>
</dbReference>
<feature type="region of interest" description="Disordered" evidence="5">
    <location>
        <begin position="99"/>
        <end position="131"/>
    </location>
</feature>
<dbReference type="GO" id="GO:0001671">
    <property type="term" value="F:ATPase activator activity"/>
    <property type="evidence" value="ECO:0007669"/>
    <property type="project" value="InterPro"/>
</dbReference>
<comment type="subcellular location">
    <subcellularLocation>
        <location evidence="1">Membrane</location>
    </subcellularLocation>
</comment>
<organism evidence="7 8">
    <name type="scientific">Acanthoscelides obtectus</name>
    <name type="common">Bean weevil</name>
    <name type="synonym">Bruchus obtectus</name>
    <dbReference type="NCBI Taxonomy" id="200917"/>
    <lineage>
        <taxon>Eukaryota</taxon>
        <taxon>Metazoa</taxon>
        <taxon>Ecdysozoa</taxon>
        <taxon>Arthropoda</taxon>
        <taxon>Hexapoda</taxon>
        <taxon>Insecta</taxon>
        <taxon>Pterygota</taxon>
        <taxon>Neoptera</taxon>
        <taxon>Endopterygota</taxon>
        <taxon>Coleoptera</taxon>
        <taxon>Polyphaga</taxon>
        <taxon>Cucujiformia</taxon>
        <taxon>Chrysomeloidea</taxon>
        <taxon>Chrysomelidae</taxon>
        <taxon>Bruchinae</taxon>
        <taxon>Bruchini</taxon>
        <taxon>Acanthoscelides</taxon>
    </lineage>
</organism>
<reference evidence="7" key="1">
    <citation type="submission" date="2022-03" db="EMBL/GenBank/DDBJ databases">
        <authorList>
            <person name="Sayadi A."/>
        </authorList>
    </citation>
    <scope>NUCLEOTIDE SEQUENCE</scope>
</reference>
<dbReference type="OrthoDB" id="6258998at2759"/>
<dbReference type="GO" id="GO:0016020">
    <property type="term" value="C:membrane"/>
    <property type="evidence" value="ECO:0007669"/>
    <property type="project" value="UniProtKB-SubCell"/>
</dbReference>
<dbReference type="InterPro" id="IPR038599">
    <property type="entry name" value="LAP1C-like_C_sf"/>
</dbReference>
<sequence length="365" mass="41703">MSGKPKPTASSTPKLCTVSRRKPIHQDSVSIQSPIERELSRSTSTEEFHSYTAECSNCNEKYIEERLVQPEKEYESSSSDEEKNIRSYCFKCGSKFRSTPRRSQLANDPEYQEQLLKRSRSEKQKRSNKIPESIVHSSDEVQFYIPVIKAVLLVVLVVVISISYCFSTRSNEDYWKNFNELPKKYSRQSEEFWSTVKVMIEDVQNMNQPKSLVFVYSEGNYATVKEIISSISRLAICILSNCNSSVVKLVPEDFSTREVMHDYGKIIARTKAPLAESGVMIVENIEGISGESAQAFHSLCDEYNPVVGKALFLFTLEMNKPPSKEAVFSVIRDQLKIAWKDLNEDKFHPLVTRVANVILPIMPEY</sequence>
<gene>
    <name evidence="7" type="ORF">ACAOBT_LOCUS16361</name>
</gene>
<comment type="caution">
    <text evidence="7">The sequence shown here is derived from an EMBL/GenBank/DDBJ whole genome shotgun (WGS) entry which is preliminary data.</text>
</comment>
<dbReference type="PANTHER" id="PTHR18843:SF7">
    <property type="entry name" value="LAMINA-ASSOCIATED POLYPEPTIDE 1B ISOFORM 1-RELATED"/>
    <property type="match status" value="1"/>
</dbReference>
<evidence type="ECO:0000256" key="6">
    <source>
        <dbReference type="SAM" id="Phobius"/>
    </source>
</evidence>
<evidence type="ECO:0000256" key="4">
    <source>
        <dbReference type="ARBA" id="ARBA00023136"/>
    </source>
</evidence>
<dbReference type="Gene3D" id="3.40.50.12190">
    <property type="match status" value="1"/>
</dbReference>
<keyword evidence="3 6" id="KW-1133">Transmembrane helix</keyword>
<protein>
    <submittedName>
        <fullName evidence="7">Uncharacterized protein</fullName>
    </submittedName>
</protein>
<evidence type="ECO:0000256" key="2">
    <source>
        <dbReference type="ARBA" id="ARBA00022692"/>
    </source>
</evidence>
<evidence type="ECO:0000256" key="1">
    <source>
        <dbReference type="ARBA" id="ARBA00004370"/>
    </source>
</evidence>
<evidence type="ECO:0000313" key="8">
    <source>
        <dbReference type="Proteomes" id="UP001152888"/>
    </source>
</evidence>
<evidence type="ECO:0000256" key="5">
    <source>
        <dbReference type="SAM" id="MobiDB-lite"/>
    </source>
</evidence>
<keyword evidence="2 6" id="KW-0812">Transmembrane</keyword>
<feature type="region of interest" description="Disordered" evidence="5">
    <location>
        <begin position="1"/>
        <end position="50"/>
    </location>
</feature>
<dbReference type="AlphaFoldDB" id="A0A9P0PI02"/>
<feature type="compositionally biased region" description="Basic and acidic residues" evidence="5">
    <location>
        <begin position="115"/>
        <end position="125"/>
    </location>
</feature>
<accession>A0A9P0PI02</accession>